<dbReference type="Gene3D" id="3.30.43.10">
    <property type="entry name" value="Uridine Diphospho-n-acetylenolpyruvylglucosamine Reductase, domain 2"/>
    <property type="match status" value="1"/>
</dbReference>
<sequence length="144" mass="15231">MDLLRPAGREEALAAKAGHPAAVPVAGGTDVMVEIDFDHRRPGYLMDPNRVGDLYEGEAGEDVVRLGASVPYAQTVEHLRAAGLGDQGRHRRVRPPPGTSHHRDRVTPPPLRAVVSPPPARPQPRGAGHAGHRRGAGPVGRTGP</sequence>
<keyword evidence="7" id="KW-1185">Reference proteome</keyword>
<organism evidence="6 7">
    <name type="scientific">Streptomyces pimonensis</name>
    <dbReference type="NCBI Taxonomy" id="2860288"/>
    <lineage>
        <taxon>Bacteria</taxon>
        <taxon>Bacillati</taxon>
        <taxon>Actinomycetota</taxon>
        <taxon>Actinomycetes</taxon>
        <taxon>Kitasatosporales</taxon>
        <taxon>Streptomycetaceae</taxon>
        <taxon>Streptomyces</taxon>
    </lineage>
</organism>
<evidence type="ECO:0000256" key="1">
    <source>
        <dbReference type="ARBA" id="ARBA00022630"/>
    </source>
</evidence>
<reference evidence="6 7" key="1">
    <citation type="journal article" date="2021" name="Res Sq">
        <title>Streptomyces Pimoensis sp. nov., Isolated From the Taklimakan Desert in Xinjiang, China.</title>
        <authorList>
            <person name="Zhang P."/>
            <person name="Luo X."/>
            <person name="Luo X."/>
            <person name="Liu Z."/>
            <person name="Xia Z."/>
            <person name="Wan C."/>
            <person name="zhang L."/>
        </authorList>
    </citation>
    <scope>NUCLEOTIDE SEQUENCE [LARGE SCALE GENOMIC DNA]</scope>
    <source>
        <strain evidence="6 7">TRM75549</strain>
    </source>
</reference>
<protein>
    <submittedName>
        <fullName evidence="6">FAD binding domain-containing protein</fullName>
    </submittedName>
</protein>
<feature type="compositionally biased region" description="Pro residues" evidence="4">
    <location>
        <begin position="107"/>
        <end position="122"/>
    </location>
</feature>
<dbReference type="InterPro" id="IPR051312">
    <property type="entry name" value="Diverse_Substr_Oxidored"/>
</dbReference>
<dbReference type="InterPro" id="IPR002346">
    <property type="entry name" value="Mopterin_DH_FAD-bd"/>
</dbReference>
<dbReference type="Proteomes" id="UP001567537">
    <property type="component" value="Unassembled WGS sequence"/>
</dbReference>
<feature type="region of interest" description="Disordered" evidence="4">
    <location>
        <begin position="80"/>
        <end position="144"/>
    </location>
</feature>
<dbReference type="SUPFAM" id="SSF56176">
    <property type="entry name" value="FAD-binding/transporter-associated domain-like"/>
    <property type="match status" value="1"/>
</dbReference>
<dbReference type="InterPro" id="IPR016166">
    <property type="entry name" value="FAD-bd_PCMH"/>
</dbReference>
<evidence type="ECO:0000256" key="2">
    <source>
        <dbReference type="ARBA" id="ARBA00022827"/>
    </source>
</evidence>
<evidence type="ECO:0000313" key="6">
    <source>
        <dbReference type="EMBL" id="MEZ3179065.1"/>
    </source>
</evidence>
<dbReference type="InterPro" id="IPR016167">
    <property type="entry name" value="FAD-bd_PCMH_sub1"/>
</dbReference>
<dbReference type="PANTHER" id="PTHR42659:SF2">
    <property type="entry name" value="XANTHINE DEHYDROGENASE SUBUNIT C-RELATED"/>
    <property type="match status" value="1"/>
</dbReference>
<keyword evidence="3" id="KW-0560">Oxidoreductase</keyword>
<accession>A0ABV4J0S0</accession>
<feature type="compositionally biased region" description="Basic residues" evidence="4">
    <location>
        <begin position="89"/>
        <end position="104"/>
    </location>
</feature>
<dbReference type="EMBL" id="JAHWZY010000008">
    <property type="protein sequence ID" value="MEZ3179065.1"/>
    <property type="molecule type" value="Genomic_DNA"/>
</dbReference>
<evidence type="ECO:0000256" key="4">
    <source>
        <dbReference type="SAM" id="MobiDB-lite"/>
    </source>
</evidence>
<evidence type="ECO:0000259" key="5">
    <source>
        <dbReference type="PROSITE" id="PS51387"/>
    </source>
</evidence>
<dbReference type="PROSITE" id="PS51387">
    <property type="entry name" value="FAD_PCMH"/>
    <property type="match status" value="1"/>
</dbReference>
<keyword evidence="2" id="KW-0274">FAD</keyword>
<dbReference type="PANTHER" id="PTHR42659">
    <property type="entry name" value="XANTHINE DEHYDROGENASE SUBUNIT C-RELATED"/>
    <property type="match status" value="1"/>
</dbReference>
<evidence type="ECO:0000313" key="7">
    <source>
        <dbReference type="Proteomes" id="UP001567537"/>
    </source>
</evidence>
<keyword evidence="1" id="KW-0285">Flavoprotein</keyword>
<comment type="caution">
    <text evidence="6">The sequence shown here is derived from an EMBL/GenBank/DDBJ whole genome shotgun (WGS) entry which is preliminary data.</text>
</comment>
<evidence type="ECO:0000256" key="3">
    <source>
        <dbReference type="ARBA" id="ARBA00023002"/>
    </source>
</evidence>
<gene>
    <name evidence="6" type="ORF">KYY02_10270</name>
</gene>
<dbReference type="Pfam" id="PF00941">
    <property type="entry name" value="FAD_binding_5"/>
    <property type="match status" value="1"/>
</dbReference>
<dbReference type="InterPro" id="IPR036318">
    <property type="entry name" value="FAD-bd_PCMH-like_sf"/>
</dbReference>
<feature type="domain" description="FAD-binding PCMH-type" evidence="5">
    <location>
        <begin position="1"/>
        <end position="144"/>
    </location>
</feature>
<proteinExistence type="predicted"/>
<name>A0ABV4J0S0_9ACTN</name>